<gene>
    <name evidence="1" type="ORF">GRX03_07250</name>
</gene>
<comment type="caution">
    <text evidence="1">The sequence shown here is derived from an EMBL/GenBank/DDBJ whole genome shotgun (WGS) entry which is preliminary data.</text>
</comment>
<evidence type="ECO:0000313" key="2">
    <source>
        <dbReference type="Proteomes" id="UP000466535"/>
    </source>
</evidence>
<accession>A0A6B0SZU4</accession>
<dbReference type="AlphaFoldDB" id="A0A6B0SZU4"/>
<sequence>MLRRGAGRIAAVDAMPTAVRAVFGYYADTGAFDAGSLGLKRRVDARVEEMIETAFAEVEAAIAEEFGYDFVQFSYDTKLVLPAKLTLGYLYRRLDDAQHREAEAVTRLAVEALIDGDMRDALNDAEYGDFGVDFPTAEADRERIAEIAQSVLQRRVDEQFESYPDELREYYDWAVEISEAHQEEDEEFRNLMSRARAGEEAAREAIRDRYKYGTFEEDPTVFSAEELELPYLKTQYDRVGVIYDGMIEMYRAAGFDIEPAFKRSIVLAIIGAQIWLDDLDDYEVDLADGQLTPVTAEYLLADSGPEAKAAVIEISESYLNRARQQATAVDSTLTGIATEYIHRDGDPSVLPRRLPE</sequence>
<proteinExistence type="predicted"/>
<dbReference type="EMBL" id="WUUT01000002">
    <property type="protein sequence ID" value="MXR51398.1"/>
    <property type="molecule type" value="Genomic_DNA"/>
</dbReference>
<name>A0A6B0SZU4_9EURY</name>
<keyword evidence="2" id="KW-1185">Reference proteome</keyword>
<evidence type="ECO:0000313" key="1">
    <source>
        <dbReference type="EMBL" id="MXR51398.1"/>
    </source>
</evidence>
<dbReference type="Proteomes" id="UP000466535">
    <property type="component" value="Unassembled WGS sequence"/>
</dbReference>
<dbReference type="OrthoDB" id="263605at2157"/>
<organism evidence="1 2">
    <name type="scientific">Halovenus carboxidivorans</name>
    <dbReference type="NCBI Taxonomy" id="2692199"/>
    <lineage>
        <taxon>Archaea</taxon>
        <taxon>Methanobacteriati</taxon>
        <taxon>Methanobacteriota</taxon>
        <taxon>Stenosarchaea group</taxon>
        <taxon>Halobacteria</taxon>
        <taxon>Halobacteriales</taxon>
        <taxon>Haloarculaceae</taxon>
        <taxon>Halovenus</taxon>
    </lineage>
</organism>
<reference evidence="1 2" key="1">
    <citation type="submission" date="2019-12" db="EMBL/GenBank/DDBJ databases">
        <title>Isolation and characterization of three novel carbon monoxide-oxidizing members of Halobacteria from salione crusts and soils.</title>
        <authorList>
            <person name="Myers M.R."/>
            <person name="King G.M."/>
        </authorList>
    </citation>
    <scope>NUCLEOTIDE SEQUENCE [LARGE SCALE GENOMIC DNA]</scope>
    <source>
        <strain evidence="1 2">WSH3</strain>
    </source>
</reference>
<dbReference type="RefSeq" id="WP_159763530.1">
    <property type="nucleotide sequence ID" value="NZ_WUUT01000002.1"/>
</dbReference>
<protein>
    <submittedName>
        <fullName evidence="1">Uncharacterized protein</fullName>
    </submittedName>
</protein>